<gene>
    <name evidence="1" type="ordered locus">Sterm_1402</name>
</gene>
<dbReference type="AlphaFoldDB" id="D1AHN1"/>
<keyword evidence="2" id="KW-1185">Reference proteome</keyword>
<proteinExistence type="predicted"/>
<dbReference type="RefSeq" id="WP_012860861.1">
    <property type="nucleotide sequence ID" value="NC_013517.1"/>
</dbReference>
<dbReference type="EMBL" id="CP001739">
    <property type="protein sequence ID" value="ACZ08265.1"/>
    <property type="molecule type" value="Genomic_DNA"/>
</dbReference>
<name>D1AHN1_SEBTE</name>
<accession>D1AHN1</accession>
<reference evidence="2" key="1">
    <citation type="submission" date="2009-09" db="EMBL/GenBank/DDBJ databases">
        <title>The complete chromosome of Sebaldella termitidis ATCC 33386.</title>
        <authorList>
            <consortium name="US DOE Joint Genome Institute (JGI-PGF)"/>
            <person name="Lucas S."/>
            <person name="Copeland A."/>
            <person name="Lapidus A."/>
            <person name="Glavina del Rio T."/>
            <person name="Dalin E."/>
            <person name="Tice H."/>
            <person name="Bruce D."/>
            <person name="Goodwin L."/>
            <person name="Pitluck S."/>
            <person name="Kyrpides N."/>
            <person name="Mavromatis K."/>
            <person name="Ivanova N."/>
            <person name="Mikhailova N."/>
            <person name="Sims D."/>
            <person name="Meincke L."/>
            <person name="Brettin T."/>
            <person name="Detter J.C."/>
            <person name="Han C."/>
            <person name="Larimer F."/>
            <person name="Land M."/>
            <person name="Hauser L."/>
            <person name="Markowitz V."/>
            <person name="Cheng J.F."/>
            <person name="Hugenholtz P."/>
            <person name="Woyke T."/>
            <person name="Wu D."/>
            <person name="Eisen J.A."/>
        </authorList>
    </citation>
    <scope>NUCLEOTIDE SEQUENCE [LARGE SCALE GENOMIC DNA]</scope>
    <source>
        <strain evidence="2">ATCC 33386 / NCTC 11300</strain>
    </source>
</reference>
<dbReference type="KEGG" id="str:Sterm_1402"/>
<evidence type="ECO:0000313" key="2">
    <source>
        <dbReference type="Proteomes" id="UP000000845"/>
    </source>
</evidence>
<dbReference type="Proteomes" id="UP000000845">
    <property type="component" value="Chromosome"/>
</dbReference>
<dbReference type="STRING" id="526218.Sterm_1402"/>
<dbReference type="HOGENOM" id="CLU_2773542_0_0_0"/>
<sequence length="69" mass="8143">MKTIDKISELMRMGIPSKNGYFIKSRGSYGDKITLGIAKSDEQWLLRQGKILWFKDMKEVREYIVKEWG</sequence>
<reference evidence="1 2" key="2">
    <citation type="journal article" date="2010" name="Stand. Genomic Sci.">
        <title>Complete genome sequence of Sebaldella termitidis type strain (NCTC 11300).</title>
        <authorList>
            <person name="Harmon-Smith M."/>
            <person name="Celia L."/>
            <person name="Chertkov O."/>
            <person name="Lapidus A."/>
            <person name="Copeland A."/>
            <person name="Glavina Del Rio T."/>
            <person name="Nolan M."/>
            <person name="Lucas S."/>
            <person name="Tice H."/>
            <person name="Cheng J.F."/>
            <person name="Han C."/>
            <person name="Detter J.C."/>
            <person name="Bruce D."/>
            <person name="Goodwin L."/>
            <person name="Pitluck S."/>
            <person name="Pati A."/>
            <person name="Liolios K."/>
            <person name="Ivanova N."/>
            <person name="Mavromatis K."/>
            <person name="Mikhailova N."/>
            <person name="Chen A."/>
            <person name="Palaniappan K."/>
            <person name="Land M."/>
            <person name="Hauser L."/>
            <person name="Chang Y.J."/>
            <person name="Jeffries C.D."/>
            <person name="Brettin T."/>
            <person name="Goker M."/>
            <person name="Beck B."/>
            <person name="Bristow J."/>
            <person name="Eisen J.A."/>
            <person name="Markowitz V."/>
            <person name="Hugenholtz P."/>
            <person name="Kyrpides N.C."/>
            <person name="Klenk H.P."/>
            <person name="Chen F."/>
        </authorList>
    </citation>
    <scope>NUCLEOTIDE SEQUENCE [LARGE SCALE GENOMIC DNA]</scope>
    <source>
        <strain evidence="2">ATCC 33386 / NCTC 11300</strain>
    </source>
</reference>
<evidence type="ECO:0000313" key="1">
    <source>
        <dbReference type="EMBL" id="ACZ08265.1"/>
    </source>
</evidence>
<organism evidence="1 2">
    <name type="scientific">Sebaldella termitidis (strain ATCC 33386 / NCTC 11300)</name>
    <dbReference type="NCBI Taxonomy" id="526218"/>
    <lineage>
        <taxon>Bacteria</taxon>
        <taxon>Fusobacteriati</taxon>
        <taxon>Fusobacteriota</taxon>
        <taxon>Fusobacteriia</taxon>
        <taxon>Fusobacteriales</taxon>
        <taxon>Leptotrichiaceae</taxon>
        <taxon>Sebaldella</taxon>
    </lineage>
</organism>
<protein>
    <submittedName>
        <fullName evidence="1">Uncharacterized protein</fullName>
    </submittedName>
</protein>